<reference evidence="1 2" key="1">
    <citation type="submission" date="2020-08" db="EMBL/GenBank/DDBJ databases">
        <title>Sequencing the genomes of 1000 actinobacteria strains.</title>
        <authorList>
            <person name="Klenk H.-P."/>
        </authorList>
    </citation>
    <scope>NUCLEOTIDE SEQUENCE [LARGE SCALE GENOMIC DNA]</scope>
    <source>
        <strain evidence="1 2">DSM 102122</strain>
    </source>
</reference>
<organism evidence="1 2">
    <name type="scientific">Jiangella mangrovi</name>
    <dbReference type="NCBI Taxonomy" id="1524084"/>
    <lineage>
        <taxon>Bacteria</taxon>
        <taxon>Bacillati</taxon>
        <taxon>Actinomycetota</taxon>
        <taxon>Actinomycetes</taxon>
        <taxon>Jiangellales</taxon>
        <taxon>Jiangellaceae</taxon>
        <taxon>Jiangella</taxon>
    </lineage>
</organism>
<dbReference type="Proteomes" id="UP000542813">
    <property type="component" value="Unassembled WGS sequence"/>
</dbReference>
<proteinExistence type="predicted"/>
<dbReference type="AlphaFoldDB" id="A0A7W9GWI6"/>
<name>A0A7W9GWI6_9ACTN</name>
<dbReference type="RefSeq" id="WP_184828066.1">
    <property type="nucleotide sequence ID" value="NZ_JACHMM010000001.1"/>
</dbReference>
<comment type="caution">
    <text evidence="1">The sequence shown here is derived from an EMBL/GenBank/DDBJ whole genome shotgun (WGS) entry which is preliminary data.</text>
</comment>
<keyword evidence="2" id="KW-1185">Reference proteome</keyword>
<evidence type="ECO:0000313" key="1">
    <source>
        <dbReference type="EMBL" id="MBB5791357.1"/>
    </source>
</evidence>
<gene>
    <name evidence="1" type="ORF">HD601_005932</name>
</gene>
<accession>A0A7W9GWI6</accession>
<protein>
    <submittedName>
        <fullName evidence="1">Uncharacterized protein</fullName>
    </submittedName>
</protein>
<sequence>MPAVLAATVGPDEPRHVRTATGVTTYEVPVPGWFGLPQFPEHPQVFAALSQVERTATVTVPATESETPEPAEFEDVPWETLQDYLAAPRGRYTKVHGVNESGAQTTMLQETTRYDLEAGYLERTIEIPADGMPSEQAALAPDGLTFGVIQTGTAYYMSVPGIEESCGASWVDLTSSDNLPSVPGLTDDLLALIIEPLDVLDQAVGEPVHVETTAEGSTYEVALPAAAGLTIAAEQRTNPSVVDTLTSMETVAEVLLPPDGGALEVSIDFSEVMGELSGQPFPEGTVMRSYWALITDLEPFDTSLPADIADGSCLAGPTQG</sequence>
<dbReference type="EMBL" id="JACHMM010000001">
    <property type="protein sequence ID" value="MBB5791357.1"/>
    <property type="molecule type" value="Genomic_DNA"/>
</dbReference>
<evidence type="ECO:0000313" key="2">
    <source>
        <dbReference type="Proteomes" id="UP000542813"/>
    </source>
</evidence>